<dbReference type="EMBL" id="LAZR01035223">
    <property type="protein sequence ID" value="KKL28079.1"/>
    <property type="molecule type" value="Genomic_DNA"/>
</dbReference>
<evidence type="ECO:0000313" key="1">
    <source>
        <dbReference type="EMBL" id="KKL28079.1"/>
    </source>
</evidence>
<accession>A0A0F9C1P7</accession>
<comment type="caution">
    <text evidence="1">The sequence shown here is derived from an EMBL/GenBank/DDBJ whole genome shotgun (WGS) entry which is preliminary data.</text>
</comment>
<protein>
    <submittedName>
        <fullName evidence="1">Uncharacterized protein</fullName>
    </submittedName>
</protein>
<reference evidence="1" key="1">
    <citation type="journal article" date="2015" name="Nature">
        <title>Complex archaea that bridge the gap between prokaryotes and eukaryotes.</title>
        <authorList>
            <person name="Spang A."/>
            <person name="Saw J.H."/>
            <person name="Jorgensen S.L."/>
            <person name="Zaremba-Niedzwiedzka K."/>
            <person name="Martijn J."/>
            <person name="Lind A.E."/>
            <person name="van Eijk R."/>
            <person name="Schleper C."/>
            <person name="Guy L."/>
            <person name="Ettema T.J."/>
        </authorList>
    </citation>
    <scope>NUCLEOTIDE SEQUENCE</scope>
</reference>
<dbReference type="AlphaFoldDB" id="A0A0F9C1P7"/>
<proteinExistence type="predicted"/>
<gene>
    <name evidence="1" type="ORF">LCGC14_2378730</name>
</gene>
<name>A0A0F9C1P7_9ZZZZ</name>
<sequence>MKKLYRIVVRKTSYHYVRCTAEEMGRWLSMLNLSGEGNEVSVTEINLSDIDEINHLYFC</sequence>
<organism evidence="1">
    <name type="scientific">marine sediment metagenome</name>
    <dbReference type="NCBI Taxonomy" id="412755"/>
    <lineage>
        <taxon>unclassified sequences</taxon>
        <taxon>metagenomes</taxon>
        <taxon>ecological metagenomes</taxon>
    </lineage>
</organism>